<gene>
    <name evidence="1" type="ORF">SH601_05415</name>
</gene>
<proteinExistence type="predicted"/>
<keyword evidence="2" id="KW-1185">Reference proteome</keyword>
<comment type="caution">
    <text evidence="1">The sequence shown here is derived from an EMBL/GenBank/DDBJ whole genome shotgun (WGS) entry which is preliminary data.</text>
</comment>
<name>A0ACC6M3E5_9BACI</name>
<reference evidence="1" key="1">
    <citation type="submission" date="2023-11" db="EMBL/GenBank/DDBJ databases">
        <title>Gracilibacillus pellucida a moderately halophilic bacterium isolated from saline soil in Xinjiang province.</title>
        <authorList>
            <person name="Zhang Z."/>
            <person name="Tan F."/>
            <person name="Wang Y."/>
            <person name="Xia M."/>
        </authorList>
    </citation>
    <scope>NUCLEOTIDE SEQUENCE</scope>
    <source>
        <strain evidence="1">S3-1-1</strain>
    </source>
</reference>
<protein>
    <submittedName>
        <fullName evidence="1">DUF2232 domain-containing protein</fullName>
    </submittedName>
</protein>
<evidence type="ECO:0000313" key="1">
    <source>
        <dbReference type="EMBL" id="MDX8045423.1"/>
    </source>
</evidence>
<dbReference type="EMBL" id="JAWZSR010000002">
    <property type="protein sequence ID" value="MDX8045423.1"/>
    <property type="molecule type" value="Genomic_DNA"/>
</dbReference>
<accession>A0ACC6M3E5</accession>
<evidence type="ECO:0000313" key="2">
    <source>
        <dbReference type="Proteomes" id="UP001277972"/>
    </source>
</evidence>
<sequence length="304" mass="34758">MNQEPIKKDFFIYVASYLLLLFLTMFFPLAMVLLPIPIVLLVKGYSVKWSAIGGLIFLIFASFVIPVFSLPVTLLAIISGGMIGWSIKQGQHPYETWAKGTTGFVLGLVLIYVYIEVVLQISIIDTFNQTMDESLQMTAELFKTVGLEQNLDQVREEVANLLQLLPVILAVISMVMAIITQWISYKLINKVYKEKLYFPPFRNFQLPKVILWLYFIILVISFFALDPSTTAWMIITNIYQLAGILMALQGLSFLFFYSYTKKKSLVLPILAIVLVIIYPFMGLYLLRILGIIDLGFEMRKRMAK</sequence>
<organism evidence="1 2">
    <name type="scientific">Gracilibacillus pellucidus</name>
    <dbReference type="NCBI Taxonomy" id="3095368"/>
    <lineage>
        <taxon>Bacteria</taxon>
        <taxon>Bacillati</taxon>
        <taxon>Bacillota</taxon>
        <taxon>Bacilli</taxon>
        <taxon>Bacillales</taxon>
        <taxon>Bacillaceae</taxon>
        <taxon>Gracilibacillus</taxon>
    </lineage>
</organism>
<dbReference type="Proteomes" id="UP001277972">
    <property type="component" value="Unassembled WGS sequence"/>
</dbReference>